<dbReference type="Proteomes" id="UP001597040">
    <property type="component" value="Unassembled WGS sequence"/>
</dbReference>
<dbReference type="Gene3D" id="3.90.70.10">
    <property type="entry name" value="Cysteine proteinases"/>
    <property type="match status" value="1"/>
</dbReference>
<reference evidence="3" key="1">
    <citation type="journal article" date="2019" name="Int. J. Syst. Evol. Microbiol.">
        <title>The Global Catalogue of Microorganisms (GCM) 10K type strain sequencing project: providing services to taxonomists for standard genome sequencing and annotation.</title>
        <authorList>
            <consortium name="The Broad Institute Genomics Platform"/>
            <consortium name="The Broad Institute Genome Sequencing Center for Infectious Disease"/>
            <person name="Wu L."/>
            <person name="Ma J."/>
        </authorList>
    </citation>
    <scope>NUCLEOTIDE SEQUENCE [LARGE SCALE GENOMIC DNA]</scope>
    <source>
        <strain evidence="3">CCUG 56754</strain>
    </source>
</reference>
<accession>A0ABW3LMY8</accession>
<gene>
    <name evidence="2" type="ORF">ACFQ3N_15285</name>
</gene>
<dbReference type="PANTHER" id="PTHR37806:SF1">
    <property type="entry name" value="PEPTIDASE C39-LIKE DOMAIN-CONTAINING PROTEIN"/>
    <property type="match status" value="1"/>
</dbReference>
<dbReference type="Pfam" id="PF13529">
    <property type="entry name" value="Peptidase_C39_2"/>
    <property type="match status" value="1"/>
</dbReference>
<keyword evidence="3" id="KW-1185">Reference proteome</keyword>
<name>A0ABW3LMY8_9BACI</name>
<protein>
    <submittedName>
        <fullName evidence="2">C39 family peptidase</fullName>
    </submittedName>
</protein>
<dbReference type="PANTHER" id="PTHR37806">
    <property type="entry name" value="LMO0724 PROTEIN"/>
    <property type="match status" value="1"/>
</dbReference>
<dbReference type="EMBL" id="JBHTKJ010000046">
    <property type="protein sequence ID" value="MFD1039750.1"/>
    <property type="molecule type" value="Genomic_DNA"/>
</dbReference>
<proteinExistence type="predicted"/>
<dbReference type="RefSeq" id="WP_390363407.1">
    <property type="nucleotide sequence ID" value="NZ_JBHTKJ010000046.1"/>
</dbReference>
<organism evidence="2 3">
    <name type="scientific">Virgibacillus byunsanensis</name>
    <dbReference type="NCBI Taxonomy" id="570945"/>
    <lineage>
        <taxon>Bacteria</taxon>
        <taxon>Bacillati</taxon>
        <taxon>Bacillota</taxon>
        <taxon>Bacilli</taxon>
        <taxon>Bacillales</taxon>
        <taxon>Bacillaceae</taxon>
        <taxon>Virgibacillus</taxon>
    </lineage>
</organism>
<evidence type="ECO:0000259" key="1">
    <source>
        <dbReference type="Pfam" id="PF13529"/>
    </source>
</evidence>
<comment type="caution">
    <text evidence="2">The sequence shown here is derived from an EMBL/GenBank/DDBJ whole genome shotgun (WGS) entry which is preliminary data.</text>
</comment>
<dbReference type="InterPro" id="IPR039564">
    <property type="entry name" value="Peptidase_C39-like"/>
</dbReference>
<feature type="domain" description="Peptidase C39-like" evidence="1">
    <location>
        <begin position="31"/>
        <end position="194"/>
    </location>
</feature>
<evidence type="ECO:0000313" key="2">
    <source>
        <dbReference type="EMBL" id="MFD1039750.1"/>
    </source>
</evidence>
<sequence>MRKKLYIIIACLLVFFIGSMEAHALGLKIEGVPVYNQFPELPAGCESTSLAMLLGWAGLPVDKYDVVNQLPKGDKVSLVDGEWVGANPHEEFVGDPYSDEEGTFGVFEEPILQTIDTFLPDKGINLTGQDFEPLLDIVRSGKPVMAWTTIEQKRTFHSKTWTDDEGNQIEWNRYEHAVVITGINEEDIIVNDPYTGGEEYYDRELFEYNWASMGKRAVTLDVNRSIPTMITDQNNELDAIPIKNEDKVVTTLSNSIGTQGQVILKQEVKSNHLIEELSNFAEENTSIKGLLLEPLHTFGLVMEYVQYLLTNELNSVKQEQIPKQTDLNAE</sequence>
<evidence type="ECO:0000313" key="3">
    <source>
        <dbReference type="Proteomes" id="UP001597040"/>
    </source>
</evidence>